<evidence type="ECO:0000313" key="3">
    <source>
        <dbReference type="Proteomes" id="UP001158576"/>
    </source>
</evidence>
<dbReference type="InterPro" id="IPR036444">
    <property type="entry name" value="PLipase_A2_dom_sf"/>
</dbReference>
<keyword evidence="1" id="KW-0732">Signal</keyword>
<evidence type="ECO:0000313" key="2">
    <source>
        <dbReference type="EMBL" id="CAG5098460.1"/>
    </source>
</evidence>
<keyword evidence="3" id="KW-1185">Reference proteome</keyword>
<feature type="chain" id="PRO_5045784769" evidence="1">
    <location>
        <begin position="19"/>
        <end position="162"/>
    </location>
</feature>
<dbReference type="EMBL" id="OU015569">
    <property type="protein sequence ID" value="CAG5098460.1"/>
    <property type="molecule type" value="Genomic_DNA"/>
</dbReference>
<dbReference type="SUPFAM" id="SSF48619">
    <property type="entry name" value="Phospholipase A2, PLA2"/>
    <property type="match status" value="1"/>
</dbReference>
<proteinExistence type="predicted"/>
<feature type="signal peptide" evidence="1">
    <location>
        <begin position="1"/>
        <end position="18"/>
    </location>
</feature>
<name>A0ABN7SE57_OIKDI</name>
<dbReference type="Proteomes" id="UP001158576">
    <property type="component" value="Chromosome XSR"/>
</dbReference>
<reference evidence="2 3" key="1">
    <citation type="submission" date="2021-04" db="EMBL/GenBank/DDBJ databases">
        <authorList>
            <person name="Bliznina A."/>
        </authorList>
    </citation>
    <scope>NUCLEOTIDE SEQUENCE [LARGE SCALE GENOMIC DNA]</scope>
</reference>
<organism evidence="2 3">
    <name type="scientific">Oikopleura dioica</name>
    <name type="common">Tunicate</name>
    <dbReference type="NCBI Taxonomy" id="34765"/>
    <lineage>
        <taxon>Eukaryota</taxon>
        <taxon>Metazoa</taxon>
        <taxon>Chordata</taxon>
        <taxon>Tunicata</taxon>
        <taxon>Appendicularia</taxon>
        <taxon>Copelata</taxon>
        <taxon>Oikopleuridae</taxon>
        <taxon>Oikopleura</taxon>
    </lineage>
</organism>
<evidence type="ECO:0000256" key="1">
    <source>
        <dbReference type="SAM" id="SignalP"/>
    </source>
</evidence>
<sequence length="162" mass="18602">MLVSFLILFGLSSESVFDVTWKCPDLERITIPASSVGPNFIRQIKYRCNFNYKCFYNKNLLQEFSEGYCSAKKALRHIADREFLPACQTHDACYRIIFQQENSISAKNNCDQAFYENVLALCNHRGGSDCKLKASLMYRATSAFGDDSFQFDQTIVHCQDNQ</sequence>
<protein>
    <submittedName>
        <fullName evidence="2">Oidioi.mRNA.OKI2018_I69.XSR.g15686.t1.cds</fullName>
    </submittedName>
</protein>
<dbReference type="Gene3D" id="1.20.90.10">
    <property type="entry name" value="Phospholipase A2 domain"/>
    <property type="match status" value="1"/>
</dbReference>
<accession>A0ABN7SE57</accession>
<gene>
    <name evidence="2" type="ORF">OKIOD_LOCUS7244</name>
</gene>